<reference evidence="1 4" key="1">
    <citation type="submission" date="2016-08" db="EMBL/GenBank/DDBJ databases">
        <title>Characterization of Isolates of Eisenbergiella tayi Derived from Blood Cultures, Using Whole Genome Sequencing.</title>
        <authorList>
            <person name="Bernier A.-M."/>
            <person name="Burdz T."/>
            <person name="Wiebe D."/>
            <person name="Bernard K."/>
        </authorList>
    </citation>
    <scope>NUCLEOTIDE SEQUENCE [LARGE SCALE GENOMIC DNA]</scope>
    <source>
        <strain evidence="1 4">NML120146</strain>
    </source>
</reference>
<evidence type="ECO:0000313" key="4">
    <source>
        <dbReference type="Proteomes" id="UP000094869"/>
    </source>
</evidence>
<dbReference type="EMBL" id="MEHD01000036">
    <property type="protein sequence ID" value="ODR50108.1"/>
    <property type="molecule type" value="Genomic_DNA"/>
</dbReference>
<keyword evidence="4" id="KW-1185">Reference proteome</keyword>
<dbReference type="AlphaFoldDB" id="A0A1E3UNE6"/>
<evidence type="ECO:0000313" key="3">
    <source>
        <dbReference type="Proteomes" id="UP000094271"/>
    </source>
</evidence>
<evidence type="ECO:0000313" key="1">
    <source>
        <dbReference type="EMBL" id="ODR50108.1"/>
    </source>
</evidence>
<gene>
    <name evidence="2" type="ORF">BEI59_04730</name>
    <name evidence="1" type="ORF">BEI63_23745</name>
</gene>
<reference evidence="2 3" key="2">
    <citation type="submission" date="2016-08" db="EMBL/GenBank/DDBJ databases">
        <authorList>
            <person name="Seilhamer J.J."/>
        </authorList>
    </citation>
    <scope>NUCLEOTIDE SEQUENCE [LARGE SCALE GENOMIC DNA]</scope>
    <source>
        <strain evidence="2 3">NML150140-1</strain>
    </source>
</reference>
<protein>
    <submittedName>
        <fullName evidence="2">Uncharacterized protein</fullName>
    </submittedName>
</protein>
<comment type="caution">
    <text evidence="2">The sequence shown here is derived from an EMBL/GenBank/DDBJ whole genome shotgun (WGS) entry which is preliminary data.</text>
</comment>
<name>A0A1E3UNE6_9FIRM</name>
<accession>A0A1E3UNE6</accession>
<dbReference type="EMBL" id="MEHA01000002">
    <property type="protein sequence ID" value="ODR55216.1"/>
    <property type="molecule type" value="Genomic_DNA"/>
</dbReference>
<proteinExistence type="predicted"/>
<sequence>MNYEILGHDDISEFKWHGTAYLLQNTLSKYINSADYMGDMYFLDIPKKAFRFVCNERQFSGRGNLLIGEAKLFLLDIFPIIKVQDTLNMKTKSIIPILTA</sequence>
<organism evidence="2 3">
    <name type="scientific">Eisenbergiella tayi</name>
    <dbReference type="NCBI Taxonomy" id="1432052"/>
    <lineage>
        <taxon>Bacteria</taxon>
        <taxon>Bacillati</taxon>
        <taxon>Bacillota</taxon>
        <taxon>Clostridia</taxon>
        <taxon>Lachnospirales</taxon>
        <taxon>Lachnospiraceae</taxon>
        <taxon>Eisenbergiella</taxon>
    </lineage>
</organism>
<dbReference type="RefSeq" id="WP_069410633.1">
    <property type="nucleotide sequence ID" value="NZ_DAWDRA010000012.1"/>
</dbReference>
<dbReference type="Proteomes" id="UP000094869">
    <property type="component" value="Unassembled WGS sequence"/>
</dbReference>
<dbReference type="Proteomes" id="UP000094271">
    <property type="component" value="Unassembled WGS sequence"/>
</dbReference>
<evidence type="ECO:0000313" key="2">
    <source>
        <dbReference type="EMBL" id="ODR55216.1"/>
    </source>
</evidence>